<dbReference type="GO" id="GO:0006370">
    <property type="term" value="P:7-methylguanosine mRNA capping"/>
    <property type="evidence" value="ECO:0007669"/>
    <property type="project" value="TreeGrafter"/>
</dbReference>
<dbReference type="GO" id="GO:0004483">
    <property type="term" value="F:methyltransferase cap1 activity"/>
    <property type="evidence" value="ECO:0007669"/>
    <property type="project" value="UniProtKB-ARBA"/>
</dbReference>
<dbReference type="InterPro" id="IPR050851">
    <property type="entry name" value="mRNA_Cap_2O-Ribose_MeTrfase"/>
</dbReference>
<dbReference type="PANTHER" id="PTHR16121:SF0">
    <property type="entry name" value="CAP-SPECIFIC MRNA (NUCLEOSIDE-2'-O-)-METHYLTRANSFERASE 1"/>
    <property type="match status" value="1"/>
</dbReference>
<dbReference type="EMBL" id="MN739166">
    <property type="protein sequence ID" value="QHS91948.1"/>
    <property type="molecule type" value="Genomic_DNA"/>
</dbReference>
<dbReference type="GO" id="GO:0005634">
    <property type="term" value="C:nucleus"/>
    <property type="evidence" value="ECO:0007669"/>
    <property type="project" value="TreeGrafter"/>
</dbReference>
<dbReference type="GO" id="GO:0032259">
    <property type="term" value="P:methylation"/>
    <property type="evidence" value="ECO:0007669"/>
    <property type="project" value="InterPro"/>
</dbReference>
<evidence type="ECO:0000259" key="1">
    <source>
        <dbReference type="Pfam" id="PF01728"/>
    </source>
</evidence>
<dbReference type="PANTHER" id="PTHR16121">
    <property type="entry name" value="CAP-SPECIFIC MRNA (NUCLEOSIDE-2'-O-)-METHYLTRANSFERASE 1-RELATED"/>
    <property type="match status" value="1"/>
</dbReference>
<protein>
    <recommendedName>
        <fullName evidence="1">Ribosomal RNA methyltransferase FtsJ domain-containing protein</fullName>
    </recommendedName>
</protein>
<dbReference type="InterPro" id="IPR029063">
    <property type="entry name" value="SAM-dependent_MTases_sf"/>
</dbReference>
<dbReference type="GO" id="GO:0005737">
    <property type="term" value="C:cytoplasm"/>
    <property type="evidence" value="ECO:0007669"/>
    <property type="project" value="TreeGrafter"/>
</dbReference>
<dbReference type="InterPro" id="IPR002877">
    <property type="entry name" value="RNA_MeTrfase_FtsJ_dom"/>
</dbReference>
<organism evidence="2">
    <name type="scientific">viral metagenome</name>
    <dbReference type="NCBI Taxonomy" id="1070528"/>
    <lineage>
        <taxon>unclassified sequences</taxon>
        <taxon>metagenomes</taxon>
        <taxon>organismal metagenomes</taxon>
    </lineage>
</organism>
<dbReference type="Pfam" id="PF01728">
    <property type="entry name" value="FtsJ"/>
    <property type="match status" value="1"/>
</dbReference>
<evidence type="ECO:0000313" key="2">
    <source>
        <dbReference type="EMBL" id="QHS91948.1"/>
    </source>
</evidence>
<reference evidence="2" key="1">
    <citation type="journal article" date="2020" name="Nature">
        <title>Giant virus diversity and host interactions through global metagenomics.</title>
        <authorList>
            <person name="Schulz F."/>
            <person name="Roux S."/>
            <person name="Paez-Espino D."/>
            <person name="Jungbluth S."/>
            <person name="Walsh D.A."/>
            <person name="Denef V.J."/>
            <person name="McMahon K.D."/>
            <person name="Konstantinidis K.T."/>
            <person name="Eloe-Fadrosh E.A."/>
            <person name="Kyrpides N.C."/>
            <person name="Woyke T."/>
        </authorList>
    </citation>
    <scope>NUCLEOTIDE SEQUENCE</scope>
    <source>
        <strain evidence="2">GVMAG-M-3300013285-6</strain>
    </source>
</reference>
<feature type="domain" description="Ribosomal RNA methyltransferase FtsJ" evidence="1">
    <location>
        <begin position="90"/>
        <end position="294"/>
    </location>
</feature>
<dbReference type="Gene3D" id="3.40.50.12760">
    <property type="match status" value="1"/>
</dbReference>
<dbReference type="AlphaFoldDB" id="A0A6C0BKL4"/>
<name>A0A6C0BKL4_9ZZZZ</name>
<dbReference type="SUPFAM" id="SSF53335">
    <property type="entry name" value="S-adenosyl-L-methionine-dependent methyltransferases"/>
    <property type="match status" value="1"/>
</dbReference>
<sequence length="427" mass="48844">METWKEEGPPWQRTRFFQTTPTNPAHLFTFVPWRDPPTNEDLYAYKKTIAEYEAAHIWELAKKMANPYELIHTQDDSHFHPSLCIYRPLSRSYFKMIEMLGVLKFYEAIPKTQHKVRSAHVAEGPGGFIEALLETAEREKKQVQSALAMTLKPTNNSVPGWRRASIFLQRHQEIKLHYGADNTGDIYVKENQVSFIERAKPGVQLFTADGGFDFSIDYSVQEKRVFQLLLCSSLIGLQCLSTNGCFVLKFFDILSDHTQILIVLLGRCFREWNLYKPATSRPCNSERYFLGKGFRGLRPEILELLLKMEEQSLKGFYPVSEDFITPSEKNYITRHIDELAIIQKASLKKAISYIHSPALWENSVHQYFTLSRSWCQQFHVPALQKIVNLTSVAAVVSQMSARAAVLQLLKPGAETDPPPPSCPALPA</sequence>
<proteinExistence type="predicted"/>
<accession>A0A6C0BKL4</accession>